<reference evidence="2" key="2">
    <citation type="submission" date="2021-02" db="EMBL/GenBank/DDBJ databases">
        <title>Infant gut strain persistence is associated with maternal origin, phylogeny, and functional potential including surface adhesion and iron acquisition.</title>
        <authorList>
            <person name="Lou Y.C."/>
        </authorList>
    </citation>
    <scope>NUCLEOTIDE SEQUENCE</scope>
    <source>
        <strain evidence="2">L3_098_011G1_dasL3_098_011G1_concoct_7</strain>
    </source>
</reference>
<dbReference type="EMBL" id="WMZA01000002">
    <property type="protein sequence ID" value="MTR62667.1"/>
    <property type="molecule type" value="Genomic_DNA"/>
</dbReference>
<accession>A0A6I3PAZ6</accession>
<dbReference type="Proteomes" id="UP000462658">
    <property type="component" value="Unassembled WGS sequence"/>
</dbReference>
<gene>
    <name evidence="3" type="ORF">GMC80_04760</name>
    <name evidence="2" type="ORF">KHX87_04855</name>
</gene>
<reference evidence="3 4" key="1">
    <citation type="journal article" date="2019" name="Nat. Med.">
        <title>A library of human gut bacterial isolates paired with longitudinal multiomics data enables mechanistic microbiome research.</title>
        <authorList>
            <person name="Poyet M."/>
            <person name="Groussin M."/>
            <person name="Gibbons S.M."/>
            <person name="Avila-Pacheco J."/>
            <person name="Jiang X."/>
            <person name="Kearney S.M."/>
            <person name="Perrotta A.R."/>
            <person name="Berdy B."/>
            <person name="Zhao S."/>
            <person name="Lieberman T.D."/>
            <person name="Swanson P.K."/>
            <person name="Smith M."/>
            <person name="Roesemann S."/>
            <person name="Alexander J.E."/>
            <person name="Rich S.A."/>
            <person name="Livny J."/>
            <person name="Vlamakis H."/>
            <person name="Clish C."/>
            <person name="Bullock K."/>
            <person name="Deik A."/>
            <person name="Scott J."/>
            <person name="Pierce K.A."/>
            <person name="Xavier R.J."/>
            <person name="Alm E.J."/>
        </authorList>
    </citation>
    <scope>NUCLEOTIDE SEQUENCE [LARGE SCALE GENOMIC DNA]</scope>
    <source>
        <strain evidence="3 4">BIOML-A10</strain>
    </source>
</reference>
<feature type="region of interest" description="Disordered" evidence="1">
    <location>
        <begin position="88"/>
        <end position="117"/>
    </location>
</feature>
<evidence type="ECO:0000313" key="3">
    <source>
        <dbReference type="EMBL" id="MTR62667.1"/>
    </source>
</evidence>
<comment type="caution">
    <text evidence="3">The sequence shown here is derived from an EMBL/GenBank/DDBJ whole genome shotgun (WGS) entry which is preliminary data.</text>
</comment>
<dbReference type="Proteomes" id="UP000709219">
    <property type="component" value="Unassembled WGS sequence"/>
</dbReference>
<name>A0A6I3PAZ6_STRPA</name>
<sequence>MTPIQSREEVASSIASGIASAAGSITSADTVTLDGSSEYPGNSTAAEKIPEEANYAASISGVLNDFVELIHGVAAEFVAMDSNIASNIDANTSNLPETSAAPGESGEFVPNSGYFAE</sequence>
<dbReference type="AlphaFoldDB" id="A0A6I3PAZ6"/>
<organism evidence="3 4">
    <name type="scientific">Streptococcus parasanguinis</name>
    <dbReference type="NCBI Taxonomy" id="1318"/>
    <lineage>
        <taxon>Bacteria</taxon>
        <taxon>Bacillati</taxon>
        <taxon>Bacillota</taxon>
        <taxon>Bacilli</taxon>
        <taxon>Lactobacillales</taxon>
        <taxon>Streptococcaceae</taxon>
        <taxon>Streptococcus</taxon>
    </lineage>
</organism>
<proteinExistence type="predicted"/>
<dbReference type="RefSeq" id="WP_049491010.1">
    <property type="nucleotide sequence ID" value="NZ_JACLQX010000001.1"/>
</dbReference>
<dbReference type="NCBIfam" id="TIGR04197">
    <property type="entry name" value="T7SS_SACOL2603"/>
    <property type="match status" value="1"/>
</dbReference>
<dbReference type="InterPro" id="IPR021477">
    <property type="entry name" value="TVIIS_effector_SACOL2603_fam"/>
</dbReference>
<feature type="compositionally biased region" description="Polar residues" evidence="1">
    <location>
        <begin position="88"/>
        <end position="97"/>
    </location>
</feature>
<evidence type="ECO:0000313" key="2">
    <source>
        <dbReference type="EMBL" id="MBS5358423.1"/>
    </source>
</evidence>
<dbReference type="EMBL" id="JAGZFP010000008">
    <property type="protein sequence ID" value="MBS5358423.1"/>
    <property type="molecule type" value="Genomic_DNA"/>
</dbReference>
<protein>
    <submittedName>
        <fullName evidence="3">TIGR04197 family type VII secretion effector</fullName>
    </submittedName>
</protein>
<evidence type="ECO:0000313" key="4">
    <source>
        <dbReference type="Proteomes" id="UP000462658"/>
    </source>
</evidence>
<evidence type="ECO:0000256" key="1">
    <source>
        <dbReference type="SAM" id="MobiDB-lite"/>
    </source>
</evidence>